<feature type="region of interest" description="Disordered" evidence="1">
    <location>
        <begin position="102"/>
        <end position="229"/>
    </location>
</feature>
<evidence type="ECO:0000313" key="3">
    <source>
        <dbReference type="EMBL" id="KAK7840422.1"/>
    </source>
</evidence>
<sequence length="286" mass="31772">MFHYQVLSRARFPLLFTLTLFGIAMIYIIYTDNIIYDSFESGNNEIPKFLEAHERAQGQLRSSVAVPSGQGACVPTRKSSLAVNVIIGKYIFPTQSSKLQAPSSAASSDVRSGPDLRSKLRSAPSSKLQVQQQVSDPVQTSAPSSDPLQAPSSKFSSKSLIRSKRPLRAPIRSKLQAPSSNLQASVPVQTSAPSSDPLQAPSSKLQARTSKLRSPLRRAPTSKLRSTHRAPPPLHAQLWLKFPQFYLVDHEYWICIRNAEILTRRKDLSFDMPMVKRSLVTNFILN</sequence>
<accession>A0AAW0KM16</accession>
<evidence type="ECO:0000256" key="2">
    <source>
        <dbReference type="SAM" id="Phobius"/>
    </source>
</evidence>
<comment type="caution">
    <text evidence="3">The sequence shown here is derived from an EMBL/GenBank/DDBJ whole genome shotgun (WGS) entry which is preliminary data.</text>
</comment>
<dbReference type="AlphaFoldDB" id="A0AAW0KM16"/>
<evidence type="ECO:0000256" key="1">
    <source>
        <dbReference type="SAM" id="MobiDB-lite"/>
    </source>
</evidence>
<feature type="compositionally biased region" description="Polar residues" evidence="1">
    <location>
        <begin position="123"/>
        <end position="151"/>
    </location>
</feature>
<feature type="transmembrane region" description="Helical" evidence="2">
    <location>
        <begin position="12"/>
        <end position="30"/>
    </location>
</feature>
<dbReference type="EMBL" id="PKMF04000262">
    <property type="protein sequence ID" value="KAK7840422.1"/>
    <property type="molecule type" value="Genomic_DNA"/>
</dbReference>
<feature type="compositionally biased region" description="Polar residues" evidence="1">
    <location>
        <begin position="176"/>
        <end position="209"/>
    </location>
</feature>
<name>A0AAW0KM16_QUESU</name>
<keyword evidence="2" id="KW-0472">Membrane</keyword>
<gene>
    <name evidence="3" type="ORF">CFP56_016702</name>
</gene>
<protein>
    <submittedName>
        <fullName evidence="3">Uncharacterized protein</fullName>
    </submittedName>
</protein>
<dbReference type="Proteomes" id="UP000237347">
    <property type="component" value="Unassembled WGS sequence"/>
</dbReference>
<organism evidence="3 4">
    <name type="scientific">Quercus suber</name>
    <name type="common">Cork oak</name>
    <dbReference type="NCBI Taxonomy" id="58331"/>
    <lineage>
        <taxon>Eukaryota</taxon>
        <taxon>Viridiplantae</taxon>
        <taxon>Streptophyta</taxon>
        <taxon>Embryophyta</taxon>
        <taxon>Tracheophyta</taxon>
        <taxon>Spermatophyta</taxon>
        <taxon>Magnoliopsida</taxon>
        <taxon>eudicotyledons</taxon>
        <taxon>Gunneridae</taxon>
        <taxon>Pentapetalae</taxon>
        <taxon>rosids</taxon>
        <taxon>fabids</taxon>
        <taxon>Fagales</taxon>
        <taxon>Fagaceae</taxon>
        <taxon>Quercus</taxon>
    </lineage>
</organism>
<keyword evidence="2" id="KW-0812">Transmembrane</keyword>
<proteinExistence type="predicted"/>
<evidence type="ECO:0000313" key="4">
    <source>
        <dbReference type="Proteomes" id="UP000237347"/>
    </source>
</evidence>
<reference evidence="3 4" key="1">
    <citation type="journal article" date="2018" name="Sci. Data">
        <title>The draft genome sequence of cork oak.</title>
        <authorList>
            <person name="Ramos A.M."/>
            <person name="Usie A."/>
            <person name="Barbosa P."/>
            <person name="Barros P.M."/>
            <person name="Capote T."/>
            <person name="Chaves I."/>
            <person name="Simoes F."/>
            <person name="Abreu I."/>
            <person name="Carrasquinho I."/>
            <person name="Faro C."/>
            <person name="Guimaraes J.B."/>
            <person name="Mendonca D."/>
            <person name="Nobrega F."/>
            <person name="Rodrigues L."/>
            <person name="Saibo N.J.M."/>
            <person name="Varela M.C."/>
            <person name="Egas C."/>
            <person name="Matos J."/>
            <person name="Miguel C.M."/>
            <person name="Oliveira M.M."/>
            <person name="Ricardo C.P."/>
            <person name="Goncalves S."/>
        </authorList>
    </citation>
    <scope>NUCLEOTIDE SEQUENCE [LARGE SCALE GENOMIC DNA]</scope>
    <source>
        <strain evidence="4">cv. HL8</strain>
    </source>
</reference>
<keyword evidence="2" id="KW-1133">Transmembrane helix</keyword>
<keyword evidence="4" id="KW-1185">Reference proteome</keyword>